<gene>
    <name evidence="3" type="ORF">BU16DRAFT_585206</name>
</gene>
<protein>
    <submittedName>
        <fullName evidence="3">Uncharacterized protein</fullName>
    </submittedName>
</protein>
<evidence type="ECO:0000313" key="3">
    <source>
        <dbReference type="EMBL" id="KAF2490851.1"/>
    </source>
</evidence>
<dbReference type="EMBL" id="MU004196">
    <property type="protein sequence ID" value="KAF2490851.1"/>
    <property type="molecule type" value="Genomic_DNA"/>
</dbReference>
<keyword evidence="1" id="KW-0175">Coiled coil</keyword>
<accession>A0A6A6QFA1</accession>
<feature type="coiled-coil region" evidence="1">
    <location>
        <begin position="78"/>
        <end position="123"/>
    </location>
</feature>
<dbReference type="OrthoDB" id="3211582at2759"/>
<evidence type="ECO:0000256" key="2">
    <source>
        <dbReference type="SAM" id="MobiDB-lite"/>
    </source>
</evidence>
<name>A0A6A6QFA1_9PEZI</name>
<sequence length="141" mass="15687">MPFFGRSNAETVPATTTTNDVPNRRRSMFGRKDNTAETTTTHHATHKTSPTRSTGTGLLHGHHQDASITDAIEHLKLAEKAERDADEALHRAKVAVRNARDHVKRLEKEAAEEARLAKIKQKQAHVIGKRGKALGRHEHVI</sequence>
<feature type="region of interest" description="Disordered" evidence="2">
    <location>
        <begin position="1"/>
        <end position="61"/>
    </location>
</feature>
<dbReference type="Proteomes" id="UP000799750">
    <property type="component" value="Unassembled WGS sequence"/>
</dbReference>
<reference evidence="3" key="1">
    <citation type="journal article" date="2020" name="Stud. Mycol.">
        <title>101 Dothideomycetes genomes: a test case for predicting lifestyles and emergence of pathogens.</title>
        <authorList>
            <person name="Haridas S."/>
            <person name="Albert R."/>
            <person name="Binder M."/>
            <person name="Bloem J."/>
            <person name="Labutti K."/>
            <person name="Salamov A."/>
            <person name="Andreopoulos B."/>
            <person name="Baker S."/>
            <person name="Barry K."/>
            <person name="Bills G."/>
            <person name="Bluhm B."/>
            <person name="Cannon C."/>
            <person name="Castanera R."/>
            <person name="Culley D."/>
            <person name="Daum C."/>
            <person name="Ezra D."/>
            <person name="Gonzalez J."/>
            <person name="Henrissat B."/>
            <person name="Kuo A."/>
            <person name="Liang C."/>
            <person name="Lipzen A."/>
            <person name="Lutzoni F."/>
            <person name="Magnuson J."/>
            <person name="Mondo S."/>
            <person name="Nolan M."/>
            <person name="Ohm R."/>
            <person name="Pangilinan J."/>
            <person name="Park H.-J."/>
            <person name="Ramirez L."/>
            <person name="Alfaro M."/>
            <person name="Sun H."/>
            <person name="Tritt A."/>
            <person name="Yoshinaga Y."/>
            <person name="Zwiers L.-H."/>
            <person name="Turgeon B."/>
            <person name="Goodwin S."/>
            <person name="Spatafora J."/>
            <person name="Crous P."/>
            <person name="Grigoriev I."/>
        </authorList>
    </citation>
    <scope>NUCLEOTIDE SEQUENCE</scope>
    <source>
        <strain evidence="3">CBS 269.34</strain>
    </source>
</reference>
<keyword evidence="4" id="KW-1185">Reference proteome</keyword>
<evidence type="ECO:0000256" key="1">
    <source>
        <dbReference type="SAM" id="Coils"/>
    </source>
</evidence>
<dbReference type="AlphaFoldDB" id="A0A6A6QFA1"/>
<proteinExistence type="predicted"/>
<feature type="compositionally biased region" description="Polar residues" evidence="2">
    <location>
        <begin position="8"/>
        <end position="21"/>
    </location>
</feature>
<evidence type="ECO:0000313" key="4">
    <source>
        <dbReference type="Proteomes" id="UP000799750"/>
    </source>
</evidence>
<organism evidence="3 4">
    <name type="scientific">Lophium mytilinum</name>
    <dbReference type="NCBI Taxonomy" id="390894"/>
    <lineage>
        <taxon>Eukaryota</taxon>
        <taxon>Fungi</taxon>
        <taxon>Dikarya</taxon>
        <taxon>Ascomycota</taxon>
        <taxon>Pezizomycotina</taxon>
        <taxon>Dothideomycetes</taxon>
        <taxon>Pleosporomycetidae</taxon>
        <taxon>Mytilinidiales</taxon>
        <taxon>Mytilinidiaceae</taxon>
        <taxon>Lophium</taxon>
    </lineage>
</organism>